<protein>
    <submittedName>
        <fullName evidence="2">Biotin synthase</fullName>
    </submittedName>
</protein>
<feature type="non-terminal residue" evidence="2">
    <location>
        <position position="1"/>
    </location>
</feature>
<dbReference type="AlphaFoldDB" id="A0A8J4U2W3"/>
<evidence type="ECO:0000256" key="1">
    <source>
        <dbReference type="SAM" id="MobiDB-lite"/>
    </source>
</evidence>
<sequence length="52" mass="5945">RYNRRVDPESDLPYQGLEQREPSSSSSSSRSVSGIPRKNAGTLLRKEERYCT</sequence>
<comment type="caution">
    <text evidence="2">The sequence shown here is derived from an EMBL/GenBank/DDBJ whole genome shotgun (WGS) entry which is preliminary data.</text>
</comment>
<name>A0A8J4U2W3_CLAMG</name>
<organism evidence="2 3">
    <name type="scientific">Clarias magur</name>
    <name type="common">Asian catfish</name>
    <name type="synonym">Macropteronotus magur</name>
    <dbReference type="NCBI Taxonomy" id="1594786"/>
    <lineage>
        <taxon>Eukaryota</taxon>
        <taxon>Metazoa</taxon>
        <taxon>Chordata</taxon>
        <taxon>Craniata</taxon>
        <taxon>Vertebrata</taxon>
        <taxon>Euteleostomi</taxon>
        <taxon>Actinopterygii</taxon>
        <taxon>Neopterygii</taxon>
        <taxon>Teleostei</taxon>
        <taxon>Ostariophysi</taxon>
        <taxon>Siluriformes</taxon>
        <taxon>Clariidae</taxon>
        <taxon>Clarias</taxon>
    </lineage>
</organism>
<feature type="non-terminal residue" evidence="2">
    <location>
        <position position="52"/>
    </location>
</feature>
<reference evidence="2" key="1">
    <citation type="submission" date="2020-07" db="EMBL/GenBank/DDBJ databases">
        <title>Clarias magur genome sequencing, assembly and annotation.</title>
        <authorList>
            <person name="Kushwaha B."/>
            <person name="Kumar R."/>
            <person name="Das P."/>
            <person name="Joshi C.G."/>
            <person name="Kumar D."/>
            <person name="Nagpure N.S."/>
            <person name="Pandey M."/>
            <person name="Agarwal S."/>
            <person name="Srivastava S."/>
            <person name="Singh M."/>
            <person name="Sahoo L."/>
            <person name="Jayasankar P."/>
            <person name="Meher P.K."/>
            <person name="Koringa P.G."/>
            <person name="Iquebal M.A."/>
            <person name="Das S.P."/>
            <person name="Bit A."/>
            <person name="Patnaik S."/>
            <person name="Patel N."/>
            <person name="Shah T.M."/>
            <person name="Hinsu A."/>
            <person name="Jena J.K."/>
        </authorList>
    </citation>
    <scope>NUCLEOTIDE SEQUENCE</scope>
    <source>
        <strain evidence="2">CIFAMagur01</strain>
        <tissue evidence="2">Testis</tissue>
    </source>
</reference>
<accession>A0A8J4U2W3</accession>
<evidence type="ECO:0000313" key="3">
    <source>
        <dbReference type="Proteomes" id="UP000727407"/>
    </source>
</evidence>
<keyword evidence="3" id="KW-1185">Reference proteome</keyword>
<feature type="region of interest" description="Disordered" evidence="1">
    <location>
        <begin position="1"/>
        <end position="52"/>
    </location>
</feature>
<feature type="compositionally biased region" description="Low complexity" evidence="1">
    <location>
        <begin position="23"/>
        <end position="33"/>
    </location>
</feature>
<evidence type="ECO:0000313" key="2">
    <source>
        <dbReference type="EMBL" id="KAF5909146.1"/>
    </source>
</evidence>
<proteinExistence type="predicted"/>
<gene>
    <name evidence="2" type="primary">bioB</name>
    <name evidence="2" type="ORF">DAT39_001174</name>
</gene>
<dbReference type="Proteomes" id="UP000727407">
    <property type="component" value="Unassembled WGS sequence"/>
</dbReference>
<dbReference type="EMBL" id="QNUK01000007">
    <property type="protein sequence ID" value="KAF5909146.1"/>
    <property type="molecule type" value="Genomic_DNA"/>
</dbReference>